<name>A0AAD5Z2Y9_9POAL</name>
<dbReference type="SUPFAM" id="SSF50370">
    <property type="entry name" value="Ricin B-like lectins"/>
    <property type="match status" value="2"/>
</dbReference>
<gene>
    <name evidence="1" type="ORF">LUZ61_013878</name>
</gene>
<reference evidence="1 2" key="1">
    <citation type="journal article" date="2022" name="Cell">
        <title>Repeat-based holocentromeres influence genome architecture and karyotype evolution.</title>
        <authorList>
            <person name="Hofstatter P.G."/>
            <person name="Thangavel G."/>
            <person name="Lux T."/>
            <person name="Neumann P."/>
            <person name="Vondrak T."/>
            <person name="Novak P."/>
            <person name="Zhang M."/>
            <person name="Costa L."/>
            <person name="Castellani M."/>
            <person name="Scott A."/>
            <person name="Toegelov H."/>
            <person name="Fuchs J."/>
            <person name="Mata-Sucre Y."/>
            <person name="Dias Y."/>
            <person name="Vanzela A.L.L."/>
            <person name="Huettel B."/>
            <person name="Almeida C.C.S."/>
            <person name="Simkova H."/>
            <person name="Souza G."/>
            <person name="Pedrosa-Harand A."/>
            <person name="Macas J."/>
            <person name="Mayer K.F.X."/>
            <person name="Houben A."/>
            <person name="Marques A."/>
        </authorList>
    </citation>
    <scope>NUCLEOTIDE SEQUENCE [LARGE SCALE GENOMIC DNA]</scope>
    <source>
        <strain evidence="1">RhyTen1mFocal</strain>
    </source>
</reference>
<protein>
    <submittedName>
        <fullName evidence="1">Uncharacterized protein</fullName>
    </submittedName>
</protein>
<dbReference type="PANTHER" id="PTHR31257">
    <property type="entry name" value="RICIN B-LIKE LECTIN EULS3"/>
    <property type="match status" value="1"/>
</dbReference>
<keyword evidence="2" id="KW-1185">Reference proteome</keyword>
<sequence>MSNQTFLIINQNNGDYGLAIRGGKVVLTVSNPQDPYQRWFKRDNGTKDEEDQPSFAIVNEATNEAIKHEGTSGPMSLVRHDLVDSSKDNTVLWTESKIEDQGYRYIRRASSIRYHITPSSLKISDGRIVDLWDGDHISERWKFVPNSVEYQPKITISCQRKEGYNLTIRDGTVMLAPADPKDKNQIWIKDISYAKQVKDQDGKRAFALVNKATGKAIKHGFGPGNPVQLVTFDQNYLDSSILWTDSDDKELGFREIRMASNTNAVFQVDKPDSDKPLLALQSRNGSNDQRWKFQQIIKA</sequence>
<evidence type="ECO:0000313" key="1">
    <source>
        <dbReference type="EMBL" id="KAJ3684714.1"/>
    </source>
</evidence>
<accession>A0AAD5Z2Y9</accession>
<evidence type="ECO:0000313" key="2">
    <source>
        <dbReference type="Proteomes" id="UP001210211"/>
    </source>
</evidence>
<dbReference type="InterPro" id="IPR035992">
    <property type="entry name" value="Ricin_B-like_lectins"/>
</dbReference>
<proteinExistence type="predicted"/>
<comment type="caution">
    <text evidence="1">The sequence shown here is derived from an EMBL/GenBank/DDBJ whole genome shotgun (WGS) entry which is preliminary data.</text>
</comment>
<dbReference type="Proteomes" id="UP001210211">
    <property type="component" value="Unassembled WGS sequence"/>
</dbReference>
<organism evidence="1 2">
    <name type="scientific">Rhynchospora tenuis</name>
    <dbReference type="NCBI Taxonomy" id="198213"/>
    <lineage>
        <taxon>Eukaryota</taxon>
        <taxon>Viridiplantae</taxon>
        <taxon>Streptophyta</taxon>
        <taxon>Embryophyta</taxon>
        <taxon>Tracheophyta</taxon>
        <taxon>Spermatophyta</taxon>
        <taxon>Magnoliopsida</taxon>
        <taxon>Liliopsida</taxon>
        <taxon>Poales</taxon>
        <taxon>Cyperaceae</taxon>
        <taxon>Cyperoideae</taxon>
        <taxon>Rhynchosporeae</taxon>
        <taxon>Rhynchospora</taxon>
    </lineage>
</organism>
<dbReference type="EMBL" id="JAMRDG010000002">
    <property type="protein sequence ID" value="KAJ3684714.1"/>
    <property type="molecule type" value="Genomic_DNA"/>
</dbReference>
<dbReference type="CDD" id="cd23431">
    <property type="entry name" value="beta-trefoil_Ricin_AtEULS3-like"/>
    <property type="match status" value="1"/>
</dbReference>
<dbReference type="AlphaFoldDB" id="A0AAD5Z2Y9"/>
<dbReference type="InterPro" id="IPR040249">
    <property type="entry name" value="Ricin_B-like_lectin_EULS3-like"/>
</dbReference>
<dbReference type="PANTHER" id="PTHR31257:SF21">
    <property type="entry name" value="OS07G0683600 PROTEIN"/>
    <property type="match status" value="1"/>
</dbReference>
<dbReference type="PROSITE" id="PS50231">
    <property type="entry name" value="RICIN_B_LECTIN"/>
    <property type="match status" value="1"/>
</dbReference>
<dbReference type="Gene3D" id="2.80.10.50">
    <property type="match status" value="1"/>
</dbReference>